<dbReference type="InterPro" id="IPR045378">
    <property type="entry name" value="LNT_N"/>
</dbReference>
<gene>
    <name evidence="9" type="primary">lnt</name>
    <name evidence="11" type="ORF">SAMN05421819_0811</name>
</gene>
<dbReference type="UniPathway" id="UPA00666"/>
<dbReference type="GO" id="GO:0005886">
    <property type="term" value="C:plasma membrane"/>
    <property type="evidence" value="ECO:0007669"/>
    <property type="project" value="UniProtKB-SubCell"/>
</dbReference>
<evidence type="ECO:0000256" key="2">
    <source>
        <dbReference type="ARBA" id="ARBA00010065"/>
    </source>
</evidence>
<feature type="transmembrane region" description="Helical" evidence="9">
    <location>
        <begin position="511"/>
        <end position="530"/>
    </location>
</feature>
<keyword evidence="4 9" id="KW-0808">Transferase</keyword>
<dbReference type="InterPro" id="IPR003010">
    <property type="entry name" value="C-N_Hydrolase"/>
</dbReference>
<evidence type="ECO:0000313" key="11">
    <source>
        <dbReference type="EMBL" id="SEF68385.1"/>
    </source>
</evidence>
<dbReference type="Pfam" id="PF20154">
    <property type="entry name" value="LNT_N"/>
    <property type="match status" value="1"/>
</dbReference>
<evidence type="ECO:0000256" key="3">
    <source>
        <dbReference type="ARBA" id="ARBA00022475"/>
    </source>
</evidence>
<sequence>MRTIPLRIWLLSALSGVLQALPFPLEGAVPLWRRAFCWICLVPLLLAIRDIERYGKRYGKGARWFHAAAIGYLCGIVWYFANCYWIEGTMQLYGGLPVPAAWGVLLLFSLYLGLYHALFCGLLWAIQRRRNWCTALVVAPLVWVAVELARTQITGFPWDLLGYTQIDHLILNRLAPLTGVMGLSLVVALVNVLWLLPFACELCGTPRKLAIGSLALATTLLALSANWWTPPPDTRSQTAVLLQDNLNIGGAAQGDSPTDDSRAAMLSSFVALSESPAMSSGVPERSGYPTVILWPEAPTDFFDSDPQFRSVLNSLAINAHSTVIAEDVTPAATDSDGTRHLYNSARLTTPAGRDGGRYDKMHLVPFGEYTPYKPLFFFAGKILDDLPFVPGLSRNALVSEGHRYGVFICYESIFGDEVRRLTQDGAQVLVNLSDDGWYGDSSAPWEHLDMARMRAIENNRWVLRSTNTGVTAVIDPHGRVVAQLPRHVRSSLAAGFAFRDGLTPYTRFGDWVGWLCALMTALALGASFFTRRPVH</sequence>
<comment type="catalytic activity">
    <reaction evidence="9">
        <text>N-terminal S-1,2-diacyl-sn-glyceryl-L-cysteinyl-[lipoprotein] + a glycerophospholipid = N-acyl-S-1,2-diacyl-sn-glyceryl-L-cysteinyl-[lipoprotein] + a 2-acyl-sn-glycero-3-phospholipid + H(+)</text>
        <dbReference type="Rhea" id="RHEA:48228"/>
        <dbReference type="Rhea" id="RHEA-COMP:14681"/>
        <dbReference type="Rhea" id="RHEA-COMP:14684"/>
        <dbReference type="ChEBI" id="CHEBI:15378"/>
        <dbReference type="ChEBI" id="CHEBI:136912"/>
        <dbReference type="ChEBI" id="CHEBI:140656"/>
        <dbReference type="ChEBI" id="CHEBI:140657"/>
        <dbReference type="ChEBI" id="CHEBI:140660"/>
        <dbReference type="EC" id="2.3.1.269"/>
    </reaction>
</comment>
<comment type="subcellular location">
    <subcellularLocation>
        <location evidence="1 9">Cell membrane</location>
        <topology evidence="1 9">Multi-pass membrane protein</topology>
    </subcellularLocation>
</comment>
<evidence type="ECO:0000259" key="10">
    <source>
        <dbReference type="PROSITE" id="PS50263"/>
    </source>
</evidence>
<reference evidence="11 12" key="1">
    <citation type="submission" date="2016-10" db="EMBL/GenBank/DDBJ databases">
        <authorList>
            <person name="de Groot N.N."/>
        </authorList>
    </citation>
    <scope>NUCLEOTIDE SEQUENCE [LARGE SCALE GENOMIC DNA]</scope>
    <source>
        <strain evidence="11 12">DSM 22489</strain>
    </source>
</reference>
<dbReference type="PANTHER" id="PTHR38686:SF1">
    <property type="entry name" value="APOLIPOPROTEIN N-ACYLTRANSFERASE"/>
    <property type="match status" value="1"/>
</dbReference>
<evidence type="ECO:0000256" key="1">
    <source>
        <dbReference type="ARBA" id="ARBA00004651"/>
    </source>
</evidence>
<dbReference type="GO" id="GO:0042158">
    <property type="term" value="P:lipoprotein biosynthetic process"/>
    <property type="evidence" value="ECO:0007669"/>
    <property type="project" value="UniProtKB-UniRule"/>
</dbReference>
<dbReference type="EC" id="2.3.1.269" evidence="9"/>
<comment type="similarity">
    <text evidence="2 9">Belongs to the CN hydrolase family. Apolipoprotein N-acyltransferase subfamily.</text>
</comment>
<comment type="pathway">
    <text evidence="9">Protein modification; lipoprotein biosynthesis (N-acyl transfer).</text>
</comment>
<dbReference type="SUPFAM" id="SSF56317">
    <property type="entry name" value="Carbon-nitrogen hydrolase"/>
    <property type="match status" value="1"/>
</dbReference>
<keyword evidence="12" id="KW-1185">Reference proteome</keyword>
<dbReference type="HAMAP" id="MF_01148">
    <property type="entry name" value="Lnt"/>
    <property type="match status" value="1"/>
</dbReference>
<dbReference type="PANTHER" id="PTHR38686">
    <property type="entry name" value="APOLIPOPROTEIN N-ACYLTRANSFERASE"/>
    <property type="match status" value="1"/>
</dbReference>
<feature type="transmembrane region" description="Helical" evidence="9">
    <location>
        <begin position="63"/>
        <end position="81"/>
    </location>
</feature>
<feature type="transmembrane region" description="Helical" evidence="9">
    <location>
        <begin position="173"/>
        <end position="197"/>
    </location>
</feature>
<dbReference type="Pfam" id="PF00795">
    <property type="entry name" value="CN_hydrolase"/>
    <property type="match status" value="1"/>
</dbReference>
<evidence type="ECO:0000256" key="6">
    <source>
        <dbReference type="ARBA" id="ARBA00022989"/>
    </source>
</evidence>
<dbReference type="PROSITE" id="PS50263">
    <property type="entry name" value="CN_HYDROLASE"/>
    <property type="match status" value="1"/>
</dbReference>
<dbReference type="NCBIfam" id="TIGR00546">
    <property type="entry name" value="lnt"/>
    <property type="match status" value="1"/>
</dbReference>
<protein>
    <recommendedName>
        <fullName evidence="9">Apolipoprotein N-acyltransferase</fullName>
        <shortName evidence="9">ALP N-acyltransferase</shortName>
        <ecNumber evidence="9">2.3.1.269</ecNumber>
    </recommendedName>
</protein>
<feature type="domain" description="CN hydrolase" evidence="10">
    <location>
        <begin position="248"/>
        <end position="501"/>
    </location>
</feature>
<dbReference type="Proteomes" id="UP000236728">
    <property type="component" value="Unassembled WGS sequence"/>
</dbReference>
<dbReference type="EMBL" id="FNVA01000001">
    <property type="protein sequence ID" value="SEF68385.1"/>
    <property type="molecule type" value="Genomic_DNA"/>
</dbReference>
<feature type="transmembrane region" description="Helical" evidence="9">
    <location>
        <begin position="101"/>
        <end position="125"/>
    </location>
</feature>
<name>A0A1H5TZY5_9BACT</name>
<dbReference type="CDD" id="cd07571">
    <property type="entry name" value="ALP_N-acyl_transferase"/>
    <property type="match status" value="1"/>
</dbReference>
<keyword evidence="11" id="KW-0449">Lipoprotein</keyword>
<keyword evidence="3 9" id="KW-1003">Cell membrane</keyword>
<dbReference type="InterPro" id="IPR004563">
    <property type="entry name" value="Apolipo_AcylTrfase"/>
</dbReference>
<evidence type="ECO:0000256" key="8">
    <source>
        <dbReference type="ARBA" id="ARBA00023315"/>
    </source>
</evidence>
<evidence type="ECO:0000313" key="12">
    <source>
        <dbReference type="Proteomes" id="UP000236728"/>
    </source>
</evidence>
<keyword evidence="7 9" id="KW-0472">Membrane</keyword>
<dbReference type="GO" id="GO:0016410">
    <property type="term" value="F:N-acyltransferase activity"/>
    <property type="evidence" value="ECO:0007669"/>
    <property type="project" value="UniProtKB-UniRule"/>
</dbReference>
<evidence type="ECO:0000256" key="7">
    <source>
        <dbReference type="ARBA" id="ARBA00023136"/>
    </source>
</evidence>
<feature type="transmembrane region" description="Helical" evidence="9">
    <location>
        <begin position="209"/>
        <end position="228"/>
    </location>
</feature>
<keyword evidence="6 9" id="KW-1133">Transmembrane helix</keyword>
<evidence type="ECO:0000256" key="9">
    <source>
        <dbReference type="HAMAP-Rule" id="MF_01148"/>
    </source>
</evidence>
<evidence type="ECO:0000256" key="4">
    <source>
        <dbReference type="ARBA" id="ARBA00022679"/>
    </source>
</evidence>
<dbReference type="InterPro" id="IPR036526">
    <property type="entry name" value="C-N_Hydrolase_sf"/>
</dbReference>
<organism evidence="11 12">
    <name type="scientific">Bryocella elongata</name>
    <dbReference type="NCBI Taxonomy" id="863522"/>
    <lineage>
        <taxon>Bacteria</taxon>
        <taxon>Pseudomonadati</taxon>
        <taxon>Acidobacteriota</taxon>
        <taxon>Terriglobia</taxon>
        <taxon>Terriglobales</taxon>
        <taxon>Acidobacteriaceae</taxon>
        <taxon>Bryocella</taxon>
    </lineage>
</organism>
<dbReference type="Gene3D" id="3.60.110.10">
    <property type="entry name" value="Carbon-nitrogen hydrolase"/>
    <property type="match status" value="1"/>
</dbReference>
<keyword evidence="8 9" id="KW-0012">Acyltransferase</keyword>
<accession>A0A1H5TZY5</accession>
<comment type="function">
    <text evidence="9">Catalyzes the phospholipid dependent N-acylation of the N-terminal cysteine of apolipoprotein, the last step in lipoprotein maturation.</text>
</comment>
<proteinExistence type="inferred from homology"/>
<feature type="transmembrane region" description="Helical" evidence="9">
    <location>
        <begin position="132"/>
        <end position="153"/>
    </location>
</feature>
<evidence type="ECO:0000256" key="5">
    <source>
        <dbReference type="ARBA" id="ARBA00022692"/>
    </source>
</evidence>
<keyword evidence="5 9" id="KW-0812">Transmembrane</keyword>
<dbReference type="AlphaFoldDB" id="A0A1H5TZY5"/>